<dbReference type="EMBL" id="HACG01034562">
    <property type="protein sequence ID" value="CEK81427.1"/>
    <property type="molecule type" value="Transcribed_RNA"/>
</dbReference>
<evidence type="ECO:0000313" key="1">
    <source>
        <dbReference type="EMBL" id="CEK81427.1"/>
    </source>
</evidence>
<sequence length="96" mass="10940">MAMNFLSLSATVHDKESSVAFLHEHGILHSSRKCKNDHDMTLSLTPRQDRWRCNLTTCREDITVRHGCRDQISQGCHFMPGPMSGQQWISARNSSI</sequence>
<dbReference type="EMBL" id="HACG01034564">
    <property type="protein sequence ID" value="CEK81429.1"/>
    <property type="molecule type" value="Transcribed_RNA"/>
</dbReference>
<dbReference type="AlphaFoldDB" id="A0A0B7ALJ7"/>
<reference evidence="1" key="1">
    <citation type="submission" date="2014-12" db="EMBL/GenBank/DDBJ databases">
        <title>Insight into the proteome of Arion vulgaris.</title>
        <authorList>
            <person name="Aradska J."/>
            <person name="Bulat T."/>
            <person name="Smidak R."/>
            <person name="Sarate P."/>
            <person name="Gangsoo J."/>
            <person name="Sialana F."/>
            <person name="Bilban M."/>
            <person name="Lubec G."/>
        </authorList>
    </citation>
    <scope>NUCLEOTIDE SEQUENCE</scope>
    <source>
        <tissue evidence="1">Skin</tissue>
    </source>
</reference>
<gene>
    <name evidence="1" type="primary">ORF125967</name>
    <name evidence="2" type="synonym">ORF125988</name>
</gene>
<evidence type="ECO:0000313" key="2">
    <source>
        <dbReference type="EMBL" id="CEK81429.1"/>
    </source>
</evidence>
<name>A0A0B7ALJ7_9EUPU</name>
<accession>A0A0B7ALJ7</accession>
<protein>
    <submittedName>
        <fullName evidence="1">Uncharacterized protein</fullName>
    </submittedName>
</protein>
<organism evidence="1">
    <name type="scientific">Arion vulgaris</name>
    <dbReference type="NCBI Taxonomy" id="1028688"/>
    <lineage>
        <taxon>Eukaryota</taxon>
        <taxon>Metazoa</taxon>
        <taxon>Spiralia</taxon>
        <taxon>Lophotrochozoa</taxon>
        <taxon>Mollusca</taxon>
        <taxon>Gastropoda</taxon>
        <taxon>Heterobranchia</taxon>
        <taxon>Euthyneura</taxon>
        <taxon>Panpulmonata</taxon>
        <taxon>Eupulmonata</taxon>
        <taxon>Stylommatophora</taxon>
        <taxon>Helicina</taxon>
        <taxon>Arionoidea</taxon>
        <taxon>Arionidae</taxon>
        <taxon>Arion</taxon>
    </lineage>
</organism>
<proteinExistence type="predicted"/>